<accession>A0A7L0G0G4</accession>
<reference evidence="7 8" key="1">
    <citation type="submission" date="2019-09" db="EMBL/GenBank/DDBJ databases">
        <title>Bird 10,000 Genomes (B10K) Project - Family phase.</title>
        <authorList>
            <person name="Zhang G."/>
        </authorList>
    </citation>
    <scope>NUCLEOTIDE SEQUENCE [LARGE SCALE GENOMIC DNA]</scope>
    <source>
        <strain evidence="7">B10K-DU-011-20</strain>
        <tissue evidence="7">Muscle</tissue>
    </source>
</reference>
<evidence type="ECO:0000256" key="4">
    <source>
        <dbReference type="ARBA" id="ARBA00022490"/>
    </source>
</evidence>
<proteinExistence type="inferred from homology"/>
<keyword evidence="8" id="KW-1185">Reference proteome</keyword>
<evidence type="ECO:0000256" key="6">
    <source>
        <dbReference type="ARBA" id="ARBA00022737"/>
    </source>
</evidence>
<dbReference type="SUPFAM" id="SSF52047">
    <property type="entry name" value="RNI-like"/>
    <property type="match status" value="1"/>
</dbReference>
<feature type="non-terminal residue" evidence="7">
    <location>
        <position position="1"/>
    </location>
</feature>
<sequence>VPSLVFLCARRLLSHHAGARRALDLVPAELYPVLFRAAFLDGRTLALRDLVATWPFPVLSIQRLLGHRDRHRDRPLLLLLREKPAKLCVQAVITAVVAHLRRALEGSCGGTRWKRCRLRVLDVTDLQDADADRGPEGMSLWSSTVALAKACLEASKHQTECLKRGSKRRKGPSGASAAPQPIGVEVRADLFVNATSYGVLRDALRIAAAGPLRLKCRDFHAEELSVAGTVGLLESLEASGVRRVDLRFNNLGLPGLCAVVPHLTRFPDLLSLKLPYSNVDVRRLTPGTGAGLRRFAAHLGRLPRLKELSLGSSRISGKLRQLLGDLQVPLASLELAFCYLLPGDLAFLSQSFHAPALRKLDLSGHDFSETLLQPLRHLLEETSTSLLHLDLMECRLTDARLEALLPALCRCSRLRCLGLFGNPLSTPGLKTLLWKTLDLPDLRLVIYPYPTDCYSREPPRPPSAHLFEDAVDEDRFAAVSAELCRLLASSGRADAVWTTSLSRHGALDCFTL</sequence>
<comment type="caution">
    <text evidence="7">The sequence shown here is derived from an EMBL/GenBank/DDBJ whole genome shotgun (WGS) entry which is preliminary data.</text>
</comment>
<evidence type="ECO:0000256" key="2">
    <source>
        <dbReference type="ARBA" id="ARBA00009552"/>
    </source>
</evidence>
<dbReference type="AlphaFoldDB" id="A0A7L0G0G4"/>
<gene>
    <name evidence="7" type="primary">Lrrc14</name>
    <name evidence="7" type="ORF">CORCON_R15245</name>
</gene>
<dbReference type="GO" id="GO:0005737">
    <property type="term" value="C:cytoplasm"/>
    <property type="evidence" value="ECO:0007669"/>
    <property type="project" value="UniProtKB-SubCell"/>
</dbReference>
<keyword evidence="6" id="KW-0677">Repeat</keyword>
<protein>
    <recommendedName>
        <fullName evidence="3">Leucine-rich repeat-containing protein 14</fullName>
    </recommendedName>
</protein>
<dbReference type="Gene3D" id="3.80.10.10">
    <property type="entry name" value="Ribonuclease Inhibitor"/>
    <property type="match status" value="1"/>
</dbReference>
<comment type="subcellular location">
    <subcellularLocation>
        <location evidence="1">Cytoplasm</location>
    </subcellularLocation>
</comment>
<keyword evidence="4" id="KW-0963">Cytoplasm</keyword>
<name>A0A7L0G0G4_CORCN</name>
<evidence type="ECO:0000256" key="5">
    <source>
        <dbReference type="ARBA" id="ARBA00022614"/>
    </source>
</evidence>
<dbReference type="Pfam" id="PF13516">
    <property type="entry name" value="LRR_6"/>
    <property type="match status" value="1"/>
</dbReference>
<evidence type="ECO:0000256" key="1">
    <source>
        <dbReference type="ARBA" id="ARBA00004496"/>
    </source>
</evidence>
<dbReference type="EMBL" id="VXAM01004254">
    <property type="protein sequence ID" value="NXK01447.1"/>
    <property type="molecule type" value="Genomic_DNA"/>
</dbReference>
<keyword evidence="5" id="KW-0433">Leucine-rich repeat</keyword>
<dbReference type="InterPro" id="IPR032675">
    <property type="entry name" value="LRR_dom_sf"/>
</dbReference>
<dbReference type="InterPro" id="IPR001611">
    <property type="entry name" value="Leu-rich_rpt"/>
</dbReference>
<dbReference type="InterPro" id="IPR050694">
    <property type="entry name" value="LRRC14/PRAME"/>
</dbReference>
<organism evidence="7 8">
    <name type="scientific">Corythaixoides concolor</name>
    <name type="common">Grey go-away-bird</name>
    <dbReference type="NCBI Taxonomy" id="103956"/>
    <lineage>
        <taxon>Eukaryota</taxon>
        <taxon>Metazoa</taxon>
        <taxon>Chordata</taxon>
        <taxon>Craniata</taxon>
        <taxon>Vertebrata</taxon>
        <taxon>Euteleostomi</taxon>
        <taxon>Archelosauria</taxon>
        <taxon>Archosauria</taxon>
        <taxon>Dinosauria</taxon>
        <taxon>Saurischia</taxon>
        <taxon>Theropoda</taxon>
        <taxon>Coelurosauria</taxon>
        <taxon>Aves</taxon>
        <taxon>Neognathae</taxon>
        <taxon>Neoaves</taxon>
        <taxon>Otidimorphae</taxon>
        <taxon>Musophagiformes</taxon>
        <taxon>Musophagidae</taxon>
        <taxon>Corythaixoides</taxon>
    </lineage>
</organism>
<dbReference type="OrthoDB" id="6479713at2759"/>
<evidence type="ECO:0000313" key="7">
    <source>
        <dbReference type="EMBL" id="NXK01447.1"/>
    </source>
</evidence>
<evidence type="ECO:0000313" key="8">
    <source>
        <dbReference type="Proteomes" id="UP000526942"/>
    </source>
</evidence>
<comment type="similarity">
    <text evidence="2">Belongs to the PRAME family. LRRC14 subfamily.</text>
</comment>
<dbReference type="Proteomes" id="UP000526942">
    <property type="component" value="Unassembled WGS sequence"/>
</dbReference>
<dbReference type="PANTHER" id="PTHR14224">
    <property type="entry name" value="SIMILAR TO PREFERENTIALLY EXPRESSED ANTIGEN IN MELANOMA-LIKE 3"/>
    <property type="match status" value="1"/>
</dbReference>
<feature type="non-terminal residue" evidence="7">
    <location>
        <position position="512"/>
    </location>
</feature>
<evidence type="ECO:0000256" key="3">
    <source>
        <dbReference type="ARBA" id="ARBA00014228"/>
    </source>
</evidence>
<dbReference type="PANTHER" id="PTHR14224:SF9">
    <property type="entry name" value="LEUCINE-RICH REPEAT-CONTAINING PROTEIN 14"/>
    <property type="match status" value="1"/>
</dbReference>